<evidence type="ECO:0000313" key="1">
    <source>
        <dbReference type="EMBL" id="CAP67632.1"/>
    </source>
</evidence>
<accession>B2ATA9</accession>
<sequence length="87" mass="9988">PQCYFLATLGQARETVELFLFRCKKWTAYRAEMLQRTTTHRGNISFYLGGKSPSDKEDWTPNVKTVRATIRFAMSTGRLDANQPQAN</sequence>
<reference evidence="1" key="1">
    <citation type="journal article" date="2008" name="Genome Biol.">
        <title>The genome sequence of the model ascomycete fungus Podospora anserina.</title>
        <authorList>
            <person name="Espagne E."/>
            <person name="Lespinet O."/>
            <person name="Malagnac F."/>
            <person name="Da Silva C."/>
            <person name="Jaillon O."/>
            <person name="Porcel B.M."/>
            <person name="Couloux A."/>
            <person name="Aury J.-M."/>
            <person name="Segurens B."/>
            <person name="Poulain J."/>
            <person name="Anthouard V."/>
            <person name="Grossetete S."/>
            <person name="Khalili H."/>
            <person name="Coppin E."/>
            <person name="Dequard-Chablat M."/>
            <person name="Picard M."/>
            <person name="Contamine V."/>
            <person name="Arnaise S."/>
            <person name="Bourdais A."/>
            <person name="Berteaux-Lecellier V."/>
            <person name="Gautheret D."/>
            <person name="de Vries R.P."/>
            <person name="Battaglia E."/>
            <person name="Coutinho P.M."/>
            <person name="Danchin E.G.J."/>
            <person name="Henrissat B."/>
            <person name="El Khoury R."/>
            <person name="Sainsard-Chanet A."/>
            <person name="Boivin A."/>
            <person name="Pinan-Lucarre B."/>
            <person name="Sellem C.H."/>
            <person name="Debuchy R."/>
            <person name="Wincker P."/>
            <person name="Weissenbach J."/>
            <person name="Silar P."/>
        </authorList>
    </citation>
    <scope>NUCLEOTIDE SEQUENCE [LARGE SCALE GENOMIC DNA]</scope>
    <source>
        <strain evidence="1">S mat+</strain>
    </source>
</reference>
<dbReference type="HOGENOM" id="CLU_180932_0_0_1"/>
<dbReference type="AlphaFoldDB" id="B2ATA9"/>
<dbReference type="EMBL" id="CU633899">
    <property type="protein sequence ID" value="CAP67632.1"/>
    <property type="molecule type" value="Genomic_DNA"/>
</dbReference>
<name>B2ATA9_PODAN</name>
<reference evidence="1" key="2">
    <citation type="submission" date="2008-07" db="EMBL/GenBank/DDBJ databases">
        <authorList>
            <person name="Genoscope - CEA"/>
        </authorList>
    </citation>
    <scope>NUCLEOTIDE SEQUENCE</scope>
    <source>
        <strain evidence="1">S mat+</strain>
    </source>
</reference>
<proteinExistence type="predicted"/>
<organism evidence="1">
    <name type="scientific">Podospora anserina (strain S / ATCC MYA-4624 / DSM 980 / FGSC 10383)</name>
    <name type="common">Pleurage anserina</name>
    <dbReference type="NCBI Taxonomy" id="515849"/>
    <lineage>
        <taxon>Eukaryota</taxon>
        <taxon>Fungi</taxon>
        <taxon>Dikarya</taxon>
        <taxon>Ascomycota</taxon>
        <taxon>Pezizomycotina</taxon>
        <taxon>Sordariomycetes</taxon>
        <taxon>Sordariomycetidae</taxon>
        <taxon>Sordariales</taxon>
        <taxon>Podosporaceae</taxon>
        <taxon>Podospora</taxon>
        <taxon>Podospora anserina</taxon>
    </lineage>
</organism>
<feature type="non-terminal residue" evidence="1">
    <location>
        <position position="1"/>
    </location>
</feature>
<protein>
    <submittedName>
        <fullName evidence="1">Podospora anserina S mat+ genomic DNA chromosome 1, supercontig 4</fullName>
    </submittedName>
</protein>
<dbReference type="KEGG" id="pan:PODANSg3994"/>